<comment type="cofactor">
    <cofactor evidence="6">
        <name>Mg(2+)</name>
        <dbReference type="ChEBI" id="CHEBI:18420"/>
    </cofactor>
</comment>
<dbReference type="EC" id="6.3.3.2" evidence="5 6"/>
<dbReference type="RefSeq" id="XP_026681491.1">
    <property type="nucleotide sequence ID" value="XM_026825690.1"/>
</dbReference>
<dbReference type="NCBIfam" id="TIGR02727">
    <property type="entry name" value="MTHFS_bact"/>
    <property type="match status" value="1"/>
</dbReference>
<dbReference type="GO" id="GO:0030272">
    <property type="term" value="F:5-formyltetrahydrofolate cyclo-ligase activity"/>
    <property type="evidence" value="ECO:0007669"/>
    <property type="project" value="UniProtKB-EC"/>
</dbReference>
<keyword evidence="6" id="KW-0460">Magnesium</keyword>
<proteinExistence type="inferred from homology"/>
<dbReference type="GO" id="GO:0009396">
    <property type="term" value="P:folic acid-containing compound biosynthetic process"/>
    <property type="evidence" value="ECO:0007669"/>
    <property type="project" value="TreeGrafter"/>
</dbReference>
<keyword evidence="6" id="KW-0479">Metal-binding</keyword>
<dbReference type="CTD" id="10588"/>
<dbReference type="GO" id="GO:0005524">
    <property type="term" value="F:ATP binding"/>
    <property type="evidence" value="ECO:0007669"/>
    <property type="project" value="UniProtKB-KW"/>
</dbReference>
<evidence type="ECO:0000313" key="8">
    <source>
        <dbReference type="RefSeq" id="XP_026681491.1"/>
    </source>
</evidence>
<dbReference type="GO" id="GO:0035999">
    <property type="term" value="P:tetrahydrofolate interconversion"/>
    <property type="evidence" value="ECO:0007669"/>
    <property type="project" value="TreeGrafter"/>
</dbReference>
<dbReference type="Proteomes" id="UP000079169">
    <property type="component" value="Unplaced"/>
</dbReference>
<reference evidence="8" key="1">
    <citation type="submission" date="2025-08" db="UniProtKB">
        <authorList>
            <consortium name="RefSeq"/>
        </authorList>
    </citation>
    <scope>IDENTIFICATION</scope>
</reference>
<evidence type="ECO:0000256" key="6">
    <source>
        <dbReference type="RuleBase" id="RU361279"/>
    </source>
</evidence>
<evidence type="ECO:0000256" key="1">
    <source>
        <dbReference type="ARBA" id="ARBA00010638"/>
    </source>
</evidence>
<keyword evidence="2 6" id="KW-0547">Nucleotide-binding</keyword>
<dbReference type="InterPro" id="IPR002698">
    <property type="entry name" value="FTHF_cligase"/>
</dbReference>
<dbReference type="PaxDb" id="121845-A0A3Q0IZ18"/>
<dbReference type="PANTHER" id="PTHR23407">
    <property type="entry name" value="ATPASE INHIBITOR/5-FORMYLTETRAHYDROFOLATE CYCLO-LIGASE"/>
    <property type="match status" value="1"/>
</dbReference>
<protein>
    <recommendedName>
        <fullName evidence="5 6">5-formyltetrahydrofolate cyclo-ligase</fullName>
        <ecNumber evidence="5 6">6.3.3.2</ecNumber>
    </recommendedName>
</protein>
<dbReference type="STRING" id="121845.A0A3Q0IZ18"/>
<dbReference type="KEGG" id="dci:103512125"/>
<dbReference type="PANTHER" id="PTHR23407:SF1">
    <property type="entry name" value="5-FORMYLTETRAHYDROFOLATE CYCLO-LIGASE"/>
    <property type="match status" value="1"/>
</dbReference>
<evidence type="ECO:0000256" key="4">
    <source>
        <dbReference type="ARBA" id="ARBA00036539"/>
    </source>
</evidence>
<dbReference type="InterPro" id="IPR037171">
    <property type="entry name" value="NagB/RpiA_transferase-like"/>
</dbReference>
<dbReference type="InterPro" id="IPR024185">
    <property type="entry name" value="FTHF_cligase-like_sf"/>
</dbReference>
<organism evidence="7 8">
    <name type="scientific">Diaphorina citri</name>
    <name type="common">Asian citrus psyllid</name>
    <dbReference type="NCBI Taxonomy" id="121845"/>
    <lineage>
        <taxon>Eukaryota</taxon>
        <taxon>Metazoa</taxon>
        <taxon>Ecdysozoa</taxon>
        <taxon>Arthropoda</taxon>
        <taxon>Hexapoda</taxon>
        <taxon>Insecta</taxon>
        <taxon>Pterygota</taxon>
        <taxon>Neoptera</taxon>
        <taxon>Paraneoptera</taxon>
        <taxon>Hemiptera</taxon>
        <taxon>Sternorrhyncha</taxon>
        <taxon>Psylloidea</taxon>
        <taxon>Psyllidae</taxon>
        <taxon>Diaphorininae</taxon>
        <taxon>Diaphorina</taxon>
    </lineage>
</organism>
<comment type="catalytic activity">
    <reaction evidence="4 6">
        <text>(6S)-5-formyl-5,6,7,8-tetrahydrofolate + ATP = (6R)-5,10-methenyltetrahydrofolate + ADP + phosphate</text>
        <dbReference type="Rhea" id="RHEA:10488"/>
        <dbReference type="ChEBI" id="CHEBI:30616"/>
        <dbReference type="ChEBI" id="CHEBI:43474"/>
        <dbReference type="ChEBI" id="CHEBI:57455"/>
        <dbReference type="ChEBI" id="CHEBI:57457"/>
        <dbReference type="ChEBI" id="CHEBI:456216"/>
        <dbReference type="EC" id="6.3.3.2"/>
    </reaction>
</comment>
<evidence type="ECO:0000256" key="2">
    <source>
        <dbReference type="ARBA" id="ARBA00022741"/>
    </source>
</evidence>
<keyword evidence="3 6" id="KW-0067">ATP-binding</keyword>
<dbReference type="Pfam" id="PF01812">
    <property type="entry name" value="5-FTHF_cyc-lig"/>
    <property type="match status" value="1"/>
</dbReference>
<dbReference type="GeneID" id="103512125"/>
<name>A0A3Q0IZ18_DIACI</name>
<gene>
    <name evidence="8" type="primary">LOC103512125</name>
</gene>
<evidence type="ECO:0000313" key="7">
    <source>
        <dbReference type="Proteomes" id="UP000079169"/>
    </source>
</evidence>
<dbReference type="SUPFAM" id="SSF100950">
    <property type="entry name" value="NagB/RpiA/CoA transferase-like"/>
    <property type="match status" value="1"/>
</dbReference>
<dbReference type="AlphaFoldDB" id="A0A3Q0IZ18"/>
<comment type="similarity">
    <text evidence="1 6">Belongs to the 5-formyltetrahydrofolate cyclo-ligase family.</text>
</comment>
<evidence type="ECO:0000256" key="5">
    <source>
        <dbReference type="ARBA" id="ARBA00038966"/>
    </source>
</evidence>
<sequence>MTMLKLHRYEDLDNLIKNKENILQHSQTEPTEDAMKTGGLDLVVVPGRAFTETGKRCTVSFSWPYIGCLGFQFLKHPVYEQSKRISIYVDRDDEISTRKIIQHICSSGKECFIPRYDKTEMTMLVLHRYEDLDNLIKNKENILQHSQTEPTEDAMKTGGLDLVVVPGRAFTETGKRMGRGKGYYDTYLSELKRISPHCKTIGLAFSCQMVEDLPMSDHDVPLDYVIHPLSTP</sequence>
<evidence type="ECO:0000256" key="3">
    <source>
        <dbReference type="ARBA" id="ARBA00022840"/>
    </source>
</evidence>
<accession>A0A3Q0IZ18</accession>
<dbReference type="GO" id="GO:0005739">
    <property type="term" value="C:mitochondrion"/>
    <property type="evidence" value="ECO:0007669"/>
    <property type="project" value="TreeGrafter"/>
</dbReference>
<keyword evidence="7" id="KW-1185">Reference proteome</keyword>
<dbReference type="Gene3D" id="3.40.50.10420">
    <property type="entry name" value="NagB/RpiA/CoA transferase-like"/>
    <property type="match status" value="2"/>
</dbReference>
<dbReference type="GO" id="GO:0046872">
    <property type="term" value="F:metal ion binding"/>
    <property type="evidence" value="ECO:0007669"/>
    <property type="project" value="UniProtKB-KW"/>
</dbReference>